<dbReference type="AlphaFoldDB" id="A0A1Y1IAX8"/>
<dbReference type="PROSITE" id="PS50178">
    <property type="entry name" value="ZF_FYVE"/>
    <property type="match status" value="1"/>
</dbReference>
<protein>
    <recommendedName>
        <fullName evidence="7">FYVE-type domain-containing protein</fullName>
    </recommendedName>
</protein>
<feature type="repeat" description="ANK" evidence="4">
    <location>
        <begin position="232"/>
        <end position="264"/>
    </location>
</feature>
<dbReference type="SMART" id="SM00248">
    <property type="entry name" value="ANK"/>
    <property type="match status" value="1"/>
</dbReference>
<dbReference type="GO" id="GO:0043130">
    <property type="term" value="F:ubiquitin binding"/>
    <property type="evidence" value="ECO:0000318"/>
    <property type="project" value="GO_Central"/>
</dbReference>
<evidence type="ECO:0000259" key="7">
    <source>
        <dbReference type="PROSITE" id="PS50178"/>
    </source>
</evidence>
<feature type="compositionally biased region" description="Low complexity" evidence="6">
    <location>
        <begin position="154"/>
        <end position="171"/>
    </location>
</feature>
<dbReference type="PANTHER" id="PTHR47794">
    <property type="entry name" value="VACUOLAR PROTEIN SORTING-ASSOCIATED PROTEIN 27"/>
    <property type="match status" value="1"/>
</dbReference>
<feature type="region of interest" description="Disordered" evidence="6">
    <location>
        <begin position="136"/>
        <end position="201"/>
    </location>
</feature>
<dbReference type="InterPro" id="IPR002110">
    <property type="entry name" value="Ankyrin_rpt"/>
</dbReference>
<dbReference type="PROSITE" id="PS50088">
    <property type="entry name" value="ANK_REPEAT"/>
    <property type="match status" value="1"/>
</dbReference>
<keyword evidence="1" id="KW-0479">Metal-binding</keyword>
<feature type="compositionally biased region" description="Polar residues" evidence="6">
    <location>
        <begin position="180"/>
        <end position="191"/>
    </location>
</feature>
<dbReference type="OrthoDB" id="194358at2759"/>
<sequence>MAEPPPFQQAANCAICNCTFGTFRRKHHCRECGRTVCAEHGSKSKAVPQFNLNTPVRVCDECYDKKSVSPSSANGAQPVGDAPRWSATSSQADGDADSLAATLAEARLASSMPPAAAPVVDCTCGMPLCICEAPPKEEAPSGPSPSYPSPPVQRSPRVAKAAPQTTKPAPASGNEMPSLFFQSTNGGTPEPSSKPVYEESGEGLREAVKRGDASGVRSLLAKGVEPSYVDRQGMSLLHLAAMFNQTDIAFMLIDAGASVSAKNGQGETPLDCAPATLSNKIKEKLRRS</sequence>
<dbReference type="EMBL" id="DF237229">
    <property type="protein sequence ID" value="GAQ86281.1"/>
    <property type="molecule type" value="Genomic_DNA"/>
</dbReference>
<dbReference type="OMA" id="CTFTTFR"/>
<dbReference type="CDD" id="cd15760">
    <property type="entry name" value="FYVE_scVPS27p_like"/>
    <property type="match status" value="1"/>
</dbReference>
<evidence type="ECO:0000256" key="5">
    <source>
        <dbReference type="PROSITE-ProRule" id="PRU00091"/>
    </source>
</evidence>
<dbReference type="SMART" id="SM00064">
    <property type="entry name" value="FYVE"/>
    <property type="match status" value="1"/>
</dbReference>
<keyword evidence="3" id="KW-0862">Zinc</keyword>
<dbReference type="STRING" id="105231.A0A1Y1IAX8"/>
<gene>
    <name evidence="8" type="ORF">KFL_002800110</name>
</gene>
<dbReference type="Gene3D" id="1.25.40.20">
    <property type="entry name" value="Ankyrin repeat-containing domain"/>
    <property type="match status" value="1"/>
</dbReference>
<keyword evidence="4" id="KW-0040">ANK repeat</keyword>
<proteinExistence type="predicted"/>
<dbReference type="InterPro" id="IPR036770">
    <property type="entry name" value="Ankyrin_rpt-contain_sf"/>
</dbReference>
<dbReference type="PANTHER" id="PTHR47794:SF1">
    <property type="entry name" value="VACUOLAR PROTEIN SORTING-ASSOCIATED PROTEIN 27"/>
    <property type="match status" value="1"/>
</dbReference>
<dbReference type="InterPro" id="IPR013083">
    <property type="entry name" value="Znf_RING/FYVE/PHD"/>
</dbReference>
<dbReference type="InterPro" id="IPR017455">
    <property type="entry name" value="Znf_FYVE-rel"/>
</dbReference>
<accession>A0A1Y1IAX8</accession>
<evidence type="ECO:0000256" key="2">
    <source>
        <dbReference type="ARBA" id="ARBA00022771"/>
    </source>
</evidence>
<dbReference type="Gene3D" id="3.30.40.10">
    <property type="entry name" value="Zinc/RING finger domain, C3HC4 (zinc finger)"/>
    <property type="match status" value="1"/>
</dbReference>
<evidence type="ECO:0000256" key="3">
    <source>
        <dbReference type="ARBA" id="ARBA00022833"/>
    </source>
</evidence>
<feature type="compositionally biased region" description="Pro residues" evidence="6">
    <location>
        <begin position="142"/>
        <end position="153"/>
    </location>
</feature>
<organism evidence="8 9">
    <name type="scientific">Klebsormidium nitens</name>
    <name type="common">Green alga</name>
    <name type="synonym">Ulothrix nitens</name>
    <dbReference type="NCBI Taxonomy" id="105231"/>
    <lineage>
        <taxon>Eukaryota</taxon>
        <taxon>Viridiplantae</taxon>
        <taxon>Streptophyta</taxon>
        <taxon>Klebsormidiophyceae</taxon>
        <taxon>Klebsormidiales</taxon>
        <taxon>Klebsormidiaceae</taxon>
        <taxon>Klebsormidium</taxon>
    </lineage>
</organism>
<keyword evidence="2 5" id="KW-0863">Zinc-finger</keyword>
<dbReference type="PROSITE" id="PS50297">
    <property type="entry name" value="ANK_REP_REGION"/>
    <property type="match status" value="1"/>
</dbReference>
<keyword evidence="9" id="KW-1185">Reference proteome</keyword>
<dbReference type="GO" id="GO:0006623">
    <property type="term" value="P:protein targeting to vacuole"/>
    <property type="evidence" value="ECO:0000318"/>
    <property type="project" value="GO_Central"/>
</dbReference>
<dbReference type="InterPro" id="IPR000306">
    <property type="entry name" value="Znf_FYVE"/>
</dbReference>
<name>A0A1Y1IAX8_KLENI</name>
<dbReference type="SUPFAM" id="SSF48403">
    <property type="entry name" value="Ankyrin repeat"/>
    <property type="match status" value="1"/>
</dbReference>
<evidence type="ECO:0000256" key="6">
    <source>
        <dbReference type="SAM" id="MobiDB-lite"/>
    </source>
</evidence>
<dbReference type="Proteomes" id="UP000054558">
    <property type="component" value="Unassembled WGS sequence"/>
</dbReference>
<dbReference type="GO" id="GO:0043328">
    <property type="term" value="P:protein transport to vacuole involved in ubiquitin-dependent protein catabolic process via the multivesicular body sorting pathway"/>
    <property type="evidence" value="ECO:0000318"/>
    <property type="project" value="GO_Central"/>
</dbReference>
<evidence type="ECO:0000313" key="9">
    <source>
        <dbReference type="Proteomes" id="UP000054558"/>
    </source>
</evidence>
<dbReference type="Pfam" id="PF12796">
    <property type="entry name" value="Ank_2"/>
    <property type="match status" value="1"/>
</dbReference>
<reference evidence="8 9" key="1">
    <citation type="journal article" date="2014" name="Nat. Commun.">
        <title>Klebsormidium flaccidum genome reveals primary factors for plant terrestrial adaptation.</title>
        <authorList>
            <person name="Hori K."/>
            <person name="Maruyama F."/>
            <person name="Fujisawa T."/>
            <person name="Togashi T."/>
            <person name="Yamamoto N."/>
            <person name="Seo M."/>
            <person name="Sato S."/>
            <person name="Yamada T."/>
            <person name="Mori H."/>
            <person name="Tajima N."/>
            <person name="Moriyama T."/>
            <person name="Ikeuchi M."/>
            <person name="Watanabe M."/>
            <person name="Wada H."/>
            <person name="Kobayashi K."/>
            <person name="Saito M."/>
            <person name="Masuda T."/>
            <person name="Sasaki-Sekimoto Y."/>
            <person name="Mashiguchi K."/>
            <person name="Awai K."/>
            <person name="Shimojima M."/>
            <person name="Masuda S."/>
            <person name="Iwai M."/>
            <person name="Nobusawa T."/>
            <person name="Narise T."/>
            <person name="Kondo S."/>
            <person name="Saito H."/>
            <person name="Sato R."/>
            <person name="Murakawa M."/>
            <person name="Ihara Y."/>
            <person name="Oshima-Yamada Y."/>
            <person name="Ohtaka K."/>
            <person name="Satoh M."/>
            <person name="Sonobe K."/>
            <person name="Ishii M."/>
            <person name="Ohtani R."/>
            <person name="Kanamori-Sato M."/>
            <person name="Honoki R."/>
            <person name="Miyazaki D."/>
            <person name="Mochizuki H."/>
            <person name="Umetsu J."/>
            <person name="Higashi K."/>
            <person name="Shibata D."/>
            <person name="Kamiya Y."/>
            <person name="Sato N."/>
            <person name="Nakamura Y."/>
            <person name="Tabata S."/>
            <person name="Ida S."/>
            <person name="Kurokawa K."/>
            <person name="Ohta H."/>
        </authorList>
    </citation>
    <scope>NUCLEOTIDE SEQUENCE [LARGE SCALE GENOMIC DNA]</scope>
    <source>
        <strain evidence="8 9">NIES-2285</strain>
    </source>
</reference>
<dbReference type="GO" id="GO:0008270">
    <property type="term" value="F:zinc ion binding"/>
    <property type="evidence" value="ECO:0007669"/>
    <property type="project" value="UniProtKB-KW"/>
</dbReference>
<dbReference type="GO" id="GO:0033565">
    <property type="term" value="C:ESCRT-0 complex"/>
    <property type="evidence" value="ECO:0000318"/>
    <property type="project" value="GO_Central"/>
</dbReference>
<dbReference type="InterPro" id="IPR011011">
    <property type="entry name" value="Znf_FYVE_PHD"/>
</dbReference>
<dbReference type="SUPFAM" id="SSF57903">
    <property type="entry name" value="FYVE/PHD zinc finger"/>
    <property type="match status" value="1"/>
</dbReference>
<feature type="region of interest" description="Disordered" evidence="6">
    <location>
        <begin position="67"/>
        <end position="93"/>
    </location>
</feature>
<dbReference type="GO" id="GO:0032266">
    <property type="term" value="F:phosphatidylinositol-3-phosphate binding"/>
    <property type="evidence" value="ECO:0000318"/>
    <property type="project" value="GO_Central"/>
</dbReference>
<evidence type="ECO:0000256" key="1">
    <source>
        <dbReference type="ARBA" id="ARBA00022723"/>
    </source>
</evidence>
<dbReference type="Pfam" id="PF01363">
    <property type="entry name" value="FYVE"/>
    <property type="match status" value="1"/>
</dbReference>
<feature type="domain" description="FYVE-type" evidence="7">
    <location>
        <begin position="7"/>
        <end position="67"/>
    </location>
</feature>
<evidence type="ECO:0000313" key="8">
    <source>
        <dbReference type="EMBL" id="GAQ86281.1"/>
    </source>
</evidence>
<evidence type="ECO:0000256" key="4">
    <source>
        <dbReference type="PROSITE-ProRule" id="PRU00023"/>
    </source>
</evidence>